<feature type="transmembrane region" description="Helical" evidence="1">
    <location>
        <begin position="188"/>
        <end position="216"/>
    </location>
</feature>
<dbReference type="AlphaFoldDB" id="A0A3N6P366"/>
<name>A0A3N6P366_9CYAN</name>
<feature type="transmembrane region" description="Helical" evidence="1">
    <location>
        <begin position="371"/>
        <end position="392"/>
    </location>
</feature>
<dbReference type="Proteomes" id="UP000269154">
    <property type="component" value="Unassembled WGS sequence"/>
</dbReference>
<feature type="transmembrane region" description="Helical" evidence="1">
    <location>
        <begin position="136"/>
        <end position="152"/>
    </location>
</feature>
<feature type="domain" description="Glycosyltransferase RgtA/B/C/D-like" evidence="2">
    <location>
        <begin position="95"/>
        <end position="239"/>
    </location>
</feature>
<feature type="transmembrane region" description="Helical" evidence="1">
    <location>
        <begin position="228"/>
        <end position="245"/>
    </location>
</feature>
<keyword evidence="1" id="KW-0812">Transmembrane</keyword>
<dbReference type="Pfam" id="PF13231">
    <property type="entry name" value="PMT_2"/>
    <property type="match status" value="1"/>
</dbReference>
<reference evidence="3 4" key="1">
    <citation type="journal article" date="2018" name="ACS Chem. Biol.">
        <title>Ketoreductase domain dysfunction expands chemodiversity: malyngamide biosynthesis in the cyanobacterium Okeania hirsuta.</title>
        <authorList>
            <person name="Moss N.A."/>
            <person name="Leao T."/>
            <person name="Rankin M."/>
            <person name="McCullough T.M."/>
            <person name="Qu P."/>
            <person name="Korobeynikov A."/>
            <person name="Smith J.L."/>
            <person name="Gerwick L."/>
            <person name="Gerwick W.H."/>
        </authorList>
    </citation>
    <scope>NUCLEOTIDE SEQUENCE [LARGE SCALE GENOMIC DNA]</scope>
    <source>
        <strain evidence="3 4">PAB10Feb10-1</strain>
    </source>
</reference>
<sequence length="551" mass="63553">MWLVNRQRFKRQYKFERCGRFDRECLWMSNRRRPQWKQEVNIRLSPYVTLCISFIEQYHLPRIYYWIQNHTVAHYPTYNLFHLYQNPWSEFAMAHFQILNKSDRFVNTIQWGSMVMSVLGVSILAKQLGGNIRDQILASVFAVTIPMGILQASGTNNDLVVTFWLICFVYFTFTTLENGISKSNILFLGFSLGLAILTKGTAYIYAFPFCIWLLLWGIKNLKWQAIKPIVIILLIVLAINLGHYLRNYALFDSVLGLAATGERNKEFGVLISISGILKNLSLHADIVRNLQLEKIISPTTGLTNKVLEIIHGVLGIDLSDPALISPKARKFYVPGLSTNEDVAGNPLHLLLIIGSFVVLTINQKIWTNKLLIKYGIVLVLGFVLFASLLTWSPYRCRLHLPLFILFSPFVAVVFSKSLPKQVSYFLAILVLCLSYKWVFFNSVRPLIGENNIFQNSRVEQYFQTQPTYQQFYLDEVVRVESNQCKNIGLTFKSSSFEYPLLVLLNENYPKEIKHINVENESQVLIKKDSNSNFQNLNNDCIINIDRNKLKN</sequence>
<feature type="transmembrane region" description="Helical" evidence="1">
    <location>
        <begin position="398"/>
        <end position="415"/>
    </location>
</feature>
<keyword evidence="1" id="KW-1133">Transmembrane helix</keyword>
<evidence type="ECO:0000256" key="1">
    <source>
        <dbReference type="SAM" id="Phobius"/>
    </source>
</evidence>
<feature type="transmembrane region" description="Helical" evidence="1">
    <location>
        <begin position="159"/>
        <end position="176"/>
    </location>
</feature>
<dbReference type="EMBL" id="RCBY01000193">
    <property type="protein sequence ID" value="RQH29330.1"/>
    <property type="molecule type" value="Genomic_DNA"/>
</dbReference>
<evidence type="ECO:0000259" key="2">
    <source>
        <dbReference type="Pfam" id="PF13231"/>
    </source>
</evidence>
<dbReference type="GO" id="GO:0016740">
    <property type="term" value="F:transferase activity"/>
    <property type="evidence" value="ECO:0007669"/>
    <property type="project" value="UniProtKB-KW"/>
</dbReference>
<gene>
    <name evidence="3" type="ORF">D5R40_24760</name>
</gene>
<keyword evidence="4" id="KW-1185">Reference proteome</keyword>
<dbReference type="OrthoDB" id="9764517at2"/>
<keyword evidence="3" id="KW-0808">Transferase</keyword>
<evidence type="ECO:0000313" key="3">
    <source>
        <dbReference type="EMBL" id="RQH29330.1"/>
    </source>
</evidence>
<comment type="caution">
    <text evidence="3">The sequence shown here is derived from an EMBL/GenBank/DDBJ whole genome shotgun (WGS) entry which is preliminary data.</text>
</comment>
<accession>A0A3N6P366</accession>
<protein>
    <submittedName>
        <fullName evidence="3">4-amino-4-deoxy-L-arabinose transferase</fullName>
    </submittedName>
</protein>
<organism evidence="3 4">
    <name type="scientific">Okeania hirsuta</name>
    <dbReference type="NCBI Taxonomy" id="1458930"/>
    <lineage>
        <taxon>Bacteria</taxon>
        <taxon>Bacillati</taxon>
        <taxon>Cyanobacteriota</taxon>
        <taxon>Cyanophyceae</taxon>
        <taxon>Oscillatoriophycideae</taxon>
        <taxon>Oscillatoriales</taxon>
        <taxon>Microcoleaceae</taxon>
        <taxon>Okeania</taxon>
    </lineage>
</organism>
<proteinExistence type="predicted"/>
<dbReference type="RefSeq" id="WP_124155340.1">
    <property type="nucleotide sequence ID" value="NZ_CAWOLW010000105.1"/>
</dbReference>
<keyword evidence="1" id="KW-0472">Membrane</keyword>
<dbReference type="InterPro" id="IPR038731">
    <property type="entry name" value="RgtA/B/C-like"/>
</dbReference>
<evidence type="ECO:0000313" key="4">
    <source>
        <dbReference type="Proteomes" id="UP000269154"/>
    </source>
</evidence>
<feature type="transmembrane region" description="Helical" evidence="1">
    <location>
        <begin position="422"/>
        <end position="440"/>
    </location>
</feature>